<dbReference type="SUPFAM" id="SSF161111">
    <property type="entry name" value="Cation efflux protein transmembrane domain-like"/>
    <property type="match status" value="1"/>
</dbReference>
<keyword evidence="6 7" id="KW-0472">Membrane</keyword>
<keyword evidence="5 7" id="KW-1133">Transmembrane helix</keyword>
<evidence type="ECO:0000313" key="10">
    <source>
        <dbReference type="EMBL" id="EEG76183.1"/>
    </source>
</evidence>
<keyword evidence="3" id="KW-0813">Transport</keyword>
<evidence type="ECO:0000256" key="2">
    <source>
        <dbReference type="ARBA" id="ARBA00008114"/>
    </source>
</evidence>
<feature type="transmembrane region" description="Helical" evidence="7">
    <location>
        <begin position="178"/>
        <end position="195"/>
    </location>
</feature>
<evidence type="ECO:0000259" key="8">
    <source>
        <dbReference type="Pfam" id="PF01545"/>
    </source>
</evidence>
<dbReference type="PANTHER" id="PTHR43840:SF15">
    <property type="entry name" value="MITOCHONDRIAL METAL TRANSPORTER 1-RELATED"/>
    <property type="match status" value="1"/>
</dbReference>
<evidence type="ECO:0000256" key="3">
    <source>
        <dbReference type="ARBA" id="ARBA00022448"/>
    </source>
</evidence>
<dbReference type="eggNOG" id="COG0053">
    <property type="taxonomic scope" value="Bacteria"/>
</dbReference>
<dbReference type="Pfam" id="PF01545">
    <property type="entry name" value="Cation_efflux"/>
    <property type="match status" value="1"/>
</dbReference>
<dbReference type="InterPro" id="IPR058533">
    <property type="entry name" value="Cation_efflux_TM"/>
</dbReference>
<organism evidence="10 11">
    <name type="scientific">Dethiobacter alkaliphilus AHT 1</name>
    <dbReference type="NCBI Taxonomy" id="555088"/>
    <lineage>
        <taxon>Bacteria</taxon>
        <taxon>Bacillati</taxon>
        <taxon>Bacillota</taxon>
        <taxon>Dethiobacteria</taxon>
        <taxon>Dethiobacterales</taxon>
        <taxon>Dethiobacteraceae</taxon>
        <taxon>Dethiobacter</taxon>
    </lineage>
</organism>
<evidence type="ECO:0000256" key="1">
    <source>
        <dbReference type="ARBA" id="ARBA00004141"/>
    </source>
</evidence>
<feature type="transmembrane region" description="Helical" evidence="7">
    <location>
        <begin position="36"/>
        <end position="57"/>
    </location>
</feature>
<gene>
    <name evidence="10" type="ORF">DealDRAFT_2949</name>
</gene>
<reference evidence="10 11" key="1">
    <citation type="submission" date="2009-02" db="EMBL/GenBank/DDBJ databases">
        <title>Sequencing of the draft genome and assembly of Dethiobacter alkaliphilus AHT 1.</title>
        <authorList>
            <consortium name="US DOE Joint Genome Institute (JGI-PGF)"/>
            <person name="Lucas S."/>
            <person name="Copeland A."/>
            <person name="Lapidus A."/>
            <person name="Glavina del Rio T."/>
            <person name="Dalin E."/>
            <person name="Tice H."/>
            <person name="Bruce D."/>
            <person name="Goodwin L."/>
            <person name="Pitluck S."/>
            <person name="Larimer F."/>
            <person name="Land M.L."/>
            <person name="Hauser L."/>
            <person name="Muyzer G."/>
        </authorList>
    </citation>
    <scope>NUCLEOTIDE SEQUENCE [LARGE SCALE GENOMIC DNA]</scope>
    <source>
        <strain evidence="10 11">AHT 1</strain>
    </source>
</reference>
<dbReference type="InterPro" id="IPR027469">
    <property type="entry name" value="Cation_efflux_TMD_sf"/>
</dbReference>
<keyword evidence="11" id="KW-1185">Reference proteome</keyword>
<dbReference type="InterPro" id="IPR036837">
    <property type="entry name" value="Cation_efflux_CTD_sf"/>
</dbReference>
<dbReference type="RefSeq" id="WP_008518856.1">
    <property type="nucleotide sequence ID" value="NZ_ACJM01000023.1"/>
</dbReference>
<dbReference type="Gene3D" id="3.30.70.1350">
    <property type="entry name" value="Cation efflux protein, cytoplasmic domain"/>
    <property type="match status" value="1"/>
</dbReference>
<feature type="transmembrane region" description="Helical" evidence="7">
    <location>
        <begin position="78"/>
        <end position="95"/>
    </location>
</feature>
<dbReference type="FunFam" id="1.20.1510.10:FF:000006">
    <property type="entry name" value="Divalent cation efflux transporter"/>
    <property type="match status" value="1"/>
</dbReference>
<dbReference type="PANTHER" id="PTHR43840">
    <property type="entry name" value="MITOCHONDRIAL METAL TRANSPORTER 1-RELATED"/>
    <property type="match status" value="1"/>
</dbReference>
<dbReference type="EMBL" id="ACJM01000023">
    <property type="protein sequence ID" value="EEG76183.1"/>
    <property type="molecule type" value="Genomic_DNA"/>
</dbReference>
<dbReference type="InterPro" id="IPR002524">
    <property type="entry name" value="Cation_efflux"/>
</dbReference>
<dbReference type="InterPro" id="IPR027470">
    <property type="entry name" value="Cation_efflux_CTD"/>
</dbReference>
<dbReference type="NCBIfam" id="TIGR01297">
    <property type="entry name" value="CDF"/>
    <property type="match status" value="1"/>
</dbReference>
<comment type="subcellular location">
    <subcellularLocation>
        <location evidence="1">Membrane</location>
        <topology evidence="1">Multi-pass membrane protein</topology>
    </subcellularLocation>
</comment>
<evidence type="ECO:0000313" key="11">
    <source>
        <dbReference type="Proteomes" id="UP000006443"/>
    </source>
</evidence>
<keyword evidence="4 7" id="KW-0812">Transmembrane</keyword>
<feature type="transmembrane region" description="Helical" evidence="7">
    <location>
        <begin position="9"/>
        <end position="30"/>
    </location>
</feature>
<name>C0GKE0_DETAL</name>
<feature type="transmembrane region" description="Helical" evidence="7">
    <location>
        <begin position="107"/>
        <end position="124"/>
    </location>
</feature>
<feature type="domain" description="Cation efflux protein transmembrane" evidence="8">
    <location>
        <begin position="12"/>
        <end position="202"/>
    </location>
</feature>
<dbReference type="AlphaFoldDB" id="C0GKE0"/>
<evidence type="ECO:0000256" key="4">
    <source>
        <dbReference type="ARBA" id="ARBA00022692"/>
    </source>
</evidence>
<dbReference type="SUPFAM" id="SSF160240">
    <property type="entry name" value="Cation efflux protein cytoplasmic domain-like"/>
    <property type="match status" value="1"/>
</dbReference>
<evidence type="ECO:0000256" key="7">
    <source>
        <dbReference type="SAM" id="Phobius"/>
    </source>
</evidence>
<dbReference type="OrthoDB" id="9806522at2"/>
<dbReference type="InterPro" id="IPR050291">
    <property type="entry name" value="CDF_Transporter"/>
</dbReference>
<comment type="caution">
    <text evidence="10">The sequence shown here is derived from an EMBL/GenBank/DDBJ whole genome shotgun (WGS) entry which is preliminary data.</text>
</comment>
<sequence length="294" mass="31664">MSTSLAQRVVFRTMLGNVLLVFMKLSVGIMAGSAALIAEAVHSAGDVIASFAVFISFRLSGKAPDQCHHFGHKKIESICTCLVGVLLILISYELITDAIGNLREGDLAVPGVAALYVTIACIVIKEGMYRYTINAANKVKSQLLYADAWHHRADMMVLSAVLVGVGGARLGYPILDGLVALGISVLILRLGIGFCRSGLGDLIDKAPDENTTKEIRKTVEVIHGVKDIHSLRARCHGSEVQMEIHIGVDSSMRVSEGHNVAKEVKTTIMREFPEVSHVIVHVDPVSEKLSPSTT</sequence>
<dbReference type="GO" id="GO:0016020">
    <property type="term" value="C:membrane"/>
    <property type="evidence" value="ECO:0007669"/>
    <property type="project" value="UniProtKB-SubCell"/>
</dbReference>
<dbReference type="STRING" id="555088.DealDRAFT_2949"/>
<dbReference type="GO" id="GO:0008324">
    <property type="term" value="F:monoatomic cation transmembrane transporter activity"/>
    <property type="evidence" value="ECO:0007669"/>
    <property type="project" value="InterPro"/>
</dbReference>
<dbReference type="Gene3D" id="1.20.1510.10">
    <property type="entry name" value="Cation efflux protein transmembrane domain"/>
    <property type="match status" value="1"/>
</dbReference>
<evidence type="ECO:0000256" key="5">
    <source>
        <dbReference type="ARBA" id="ARBA00022989"/>
    </source>
</evidence>
<evidence type="ECO:0000259" key="9">
    <source>
        <dbReference type="Pfam" id="PF16916"/>
    </source>
</evidence>
<comment type="similarity">
    <text evidence="2">Belongs to the cation diffusion facilitator (CDF) transporter (TC 2.A.4) family.</text>
</comment>
<feature type="domain" description="Cation efflux protein cytoplasmic" evidence="9">
    <location>
        <begin position="207"/>
        <end position="284"/>
    </location>
</feature>
<evidence type="ECO:0000256" key="6">
    <source>
        <dbReference type="ARBA" id="ARBA00023136"/>
    </source>
</evidence>
<protein>
    <submittedName>
        <fullName evidence="10">Cation diffusion facilitator family transporter</fullName>
    </submittedName>
</protein>
<proteinExistence type="inferred from homology"/>
<accession>C0GKE0</accession>
<dbReference type="Pfam" id="PF16916">
    <property type="entry name" value="ZT_dimer"/>
    <property type="match status" value="1"/>
</dbReference>
<dbReference type="Proteomes" id="UP000006443">
    <property type="component" value="Unassembled WGS sequence"/>
</dbReference>